<evidence type="ECO:0000313" key="3">
    <source>
        <dbReference type="Proteomes" id="UP000294933"/>
    </source>
</evidence>
<dbReference type="Gene3D" id="3.80.10.10">
    <property type="entry name" value="Ribonuclease Inhibitor"/>
    <property type="match status" value="1"/>
</dbReference>
<dbReference type="SUPFAM" id="SSF52047">
    <property type="entry name" value="RNI-like"/>
    <property type="match status" value="1"/>
</dbReference>
<feature type="domain" description="F-box" evidence="1">
    <location>
        <begin position="6"/>
        <end position="57"/>
    </location>
</feature>
<dbReference type="Gene3D" id="1.20.1280.50">
    <property type="match status" value="1"/>
</dbReference>
<evidence type="ECO:0000259" key="1">
    <source>
        <dbReference type="Pfam" id="PF12937"/>
    </source>
</evidence>
<name>A0A4Y7PRT5_9AGAM</name>
<gene>
    <name evidence="2" type="ORF">BD410DRAFT_901010</name>
</gene>
<organism evidence="2 3">
    <name type="scientific">Rickenella mellea</name>
    <dbReference type="NCBI Taxonomy" id="50990"/>
    <lineage>
        <taxon>Eukaryota</taxon>
        <taxon>Fungi</taxon>
        <taxon>Dikarya</taxon>
        <taxon>Basidiomycota</taxon>
        <taxon>Agaricomycotina</taxon>
        <taxon>Agaricomycetes</taxon>
        <taxon>Hymenochaetales</taxon>
        <taxon>Rickenellaceae</taxon>
        <taxon>Rickenella</taxon>
    </lineage>
</organism>
<accession>A0A4Y7PRT5</accession>
<dbReference type="InterPro" id="IPR036047">
    <property type="entry name" value="F-box-like_dom_sf"/>
</dbReference>
<dbReference type="SUPFAM" id="SSF81383">
    <property type="entry name" value="F-box domain"/>
    <property type="match status" value="1"/>
</dbReference>
<keyword evidence="3" id="KW-1185">Reference proteome</keyword>
<protein>
    <recommendedName>
        <fullName evidence="1">F-box domain-containing protein</fullName>
    </recommendedName>
</protein>
<evidence type="ECO:0000313" key="2">
    <source>
        <dbReference type="EMBL" id="TDL18094.1"/>
    </source>
</evidence>
<dbReference type="InterPro" id="IPR032675">
    <property type="entry name" value="LRR_dom_sf"/>
</dbReference>
<dbReference type="AlphaFoldDB" id="A0A4Y7PRT5"/>
<dbReference type="VEuPathDB" id="FungiDB:BD410DRAFT_901010"/>
<proteinExistence type="predicted"/>
<reference evidence="2 3" key="1">
    <citation type="submission" date="2018-06" db="EMBL/GenBank/DDBJ databases">
        <title>A transcriptomic atlas of mushroom development highlights an independent origin of complex multicellularity.</title>
        <authorList>
            <consortium name="DOE Joint Genome Institute"/>
            <person name="Krizsan K."/>
            <person name="Almasi E."/>
            <person name="Merenyi Z."/>
            <person name="Sahu N."/>
            <person name="Viragh M."/>
            <person name="Koszo T."/>
            <person name="Mondo S."/>
            <person name="Kiss B."/>
            <person name="Balint B."/>
            <person name="Kues U."/>
            <person name="Barry K."/>
            <person name="Hegedus J.C."/>
            <person name="Henrissat B."/>
            <person name="Johnson J."/>
            <person name="Lipzen A."/>
            <person name="Ohm R."/>
            <person name="Nagy I."/>
            <person name="Pangilinan J."/>
            <person name="Yan J."/>
            <person name="Xiong Y."/>
            <person name="Grigoriev I.V."/>
            <person name="Hibbett D.S."/>
            <person name="Nagy L.G."/>
        </authorList>
    </citation>
    <scope>NUCLEOTIDE SEQUENCE [LARGE SCALE GENOMIC DNA]</scope>
    <source>
        <strain evidence="2 3">SZMC22713</strain>
    </source>
</reference>
<dbReference type="Pfam" id="PF12937">
    <property type="entry name" value="F-box-like"/>
    <property type="match status" value="1"/>
</dbReference>
<dbReference type="EMBL" id="ML170212">
    <property type="protein sequence ID" value="TDL18094.1"/>
    <property type="molecule type" value="Genomic_DNA"/>
</dbReference>
<dbReference type="InterPro" id="IPR001810">
    <property type="entry name" value="F-box_dom"/>
</dbReference>
<dbReference type="Proteomes" id="UP000294933">
    <property type="component" value="Unassembled WGS sequence"/>
</dbReference>
<sequence>MADRLSLPSETLCTIFAHLRYRDLEGFTVYRDLVVASLVCTWWRQVAIEDSSLWDDIIVSFAQYSHVPAFIARAKSRPLSIRLIFDDYGHQLSVLRGFISCLDVISGHWNHIRALSFKLGERCDQKIAALASSWIGSFSPNLGLPSSLESLHIHRELRCNHFSFIAALLSSPVPDSLKVVHLKGSPLPADFRFSTLRNLTQLSLDSTQCASSPTSAHILDILRSSPDLEVLHLKTFTTSNGMSLIKPVSLPRLRYLALTTHNDMPDMLMLFGKSDISPSASVPVIVQTYLSMQPPIFLPLGSFVSTLRTSEVSILTPDEVLIIEAHAVRSNGSSKDGPVYIQYTYPMPIPTPSKETVNKTLLKIMESMAWIRPPCLKIDIARYDGGPPSVLSWMSLFSLLSTLESIEVQLACGRDGQETVRETEAAISLISALSPEPVVCPHLRRIVFPAIDRNQLTERFLEILKECMESRESRGLPSVDVSF</sequence>
<dbReference type="OrthoDB" id="2884925at2759"/>